<evidence type="ECO:0000313" key="3">
    <source>
        <dbReference type="EMBL" id="BAQ01800.1"/>
    </source>
</evidence>
<dbReference type="InterPro" id="IPR001173">
    <property type="entry name" value="Glyco_trans_2-like"/>
</dbReference>
<dbReference type="InterPro" id="IPR029044">
    <property type="entry name" value="Nucleotide-diphossugar_trans"/>
</dbReference>
<feature type="domain" description="Glycosyltransferase 2-like" evidence="1">
    <location>
        <begin position="4"/>
        <end position="140"/>
    </location>
</feature>
<evidence type="ECO:0000313" key="2">
    <source>
        <dbReference type="EMBL" id="AIG62562.1"/>
    </source>
</evidence>
<keyword evidence="3" id="KW-0808">Transferase</keyword>
<dbReference type="RefSeq" id="WP_032314592.1">
    <property type="nucleotide sequence ID" value="NZ_BFXK01000261.1"/>
</dbReference>
<dbReference type="EMBL" id="AB812065">
    <property type="protein sequence ID" value="BAQ01800.1"/>
    <property type="molecule type" value="Genomic_DNA"/>
</dbReference>
<evidence type="ECO:0000259" key="1">
    <source>
        <dbReference type="Pfam" id="PF00535"/>
    </source>
</evidence>
<protein>
    <submittedName>
        <fullName evidence="2">PGL/p-HBAD biosynthesis glycosyltransferase/MT3031</fullName>
    </submittedName>
    <submittedName>
        <fullName evidence="3">Putative glycosyltransferase</fullName>
    </submittedName>
</protein>
<accession>A0A0A8J8W3</accession>
<dbReference type="Gene3D" id="3.90.550.10">
    <property type="entry name" value="Spore Coat Polysaccharide Biosynthesis Protein SpsA, Chain A"/>
    <property type="match status" value="1"/>
</dbReference>
<dbReference type="Pfam" id="PF00535">
    <property type="entry name" value="Glycos_transf_2"/>
    <property type="match status" value="1"/>
</dbReference>
<proteinExistence type="predicted"/>
<dbReference type="GO" id="GO:0016758">
    <property type="term" value="F:hexosyltransferase activity"/>
    <property type="evidence" value="ECO:0007669"/>
    <property type="project" value="UniProtKB-ARBA"/>
</dbReference>
<dbReference type="PANTHER" id="PTHR22916">
    <property type="entry name" value="GLYCOSYLTRANSFERASE"/>
    <property type="match status" value="1"/>
</dbReference>
<sequence>MRISIITATYNSEKTLLDTLLSLEKQTYPDIEYIVVDGASNDNTIKLIKSNCTKVSKIICEPDKGIYDALNKGIQAASGDVIGFLHSDDLLAYDDAIADIAKTFEITGCDAIYGDLEYVAQNDTTKRIRLWKSGSFSRFKMKVGWMPPHPSFYMKRKCYRQFGCFSLDYRISADYDSLLRYILKQRISTEYLPKVLVKMRVGGISNRSVSSMVKKSMEDIRVMNQNGIIWPIALVYKNISKLPQFIKK</sequence>
<dbReference type="CDD" id="cd06433">
    <property type="entry name" value="GT_2_WfgS_like"/>
    <property type="match status" value="1"/>
</dbReference>
<reference evidence="2" key="2">
    <citation type="journal article" date="2016" name="PLoS ONE">
        <title>Comparison of O-Antigen Gene Clusters of All O-Serogroups of Escherichia coli and Proposal for Adopting a New Nomenclature for O-Typing.</title>
        <authorList>
            <person name="DebRoy C."/>
            <person name="Fratamico P.M."/>
            <person name="Yan X."/>
            <person name="Baranzoni G."/>
            <person name="Liu Y."/>
            <person name="Needleman D.S."/>
            <person name="Tebbs R."/>
            <person name="O'Connell C.D."/>
            <person name="Allred A."/>
            <person name="Swimley M."/>
            <person name="Mwangi M."/>
            <person name="Kapur V."/>
            <person name="Raygoza Garay J.A."/>
            <person name="Roberts E.L."/>
            <person name="Katani R."/>
        </authorList>
    </citation>
    <scope>NUCLEOTIDE SEQUENCE</scope>
    <source>
        <strain evidence="2">E 1585-68</strain>
    </source>
</reference>
<dbReference type="EMBL" id="KJ755559">
    <property type="protein sequence ID" value="AIG62562.1"/>
    <property type="molecule type" value="Genomic_DNA"/>
</dbReference>
<reference evidence="3" key="1">
    <citation type="journal article" date="2014" name="DNA Res.">
        <title>A complete view of the genetic diversity of the Escherichia coli O-antigen biosynthesis gene cluster.</title>
        <authorList>
            <person name="Iguchi A."/>
            <person name="Iyoda S."/>
            <person name="Kikuchi T."/>
            <person name="Ogura Y."/>
            <person name="Katsura K."/>
            <person name="Ohnishi M."/>
            <person name="Hayashi T."/>
            <person name="Thomson N.R."/>
        </authorList>
    </citation>
    <scope>NUCLEOTIDE SEQUENCE</scope>
    <source>
        <strain evidence="3">E1585-68</strain>
    </source>
</reference>
<name>A0A0A8J8W3_ECOLX</name>
<dbReference type="AlphaFoldDB" id="A0A0A8J8W3"/>
<dbReference type="PANTHER" id="PTHR22916:SF3">
    <property type="entry name" value="UDP-GLCNAC:BETAGAL BETA-1,3-N-ACETYLGLUCOSAMINYLTRANSFERASE-LIKE PROTEIN 1"/>
    <property type="match status" value="1"/>
</dbReference>
<organism evidence="3">
    <name type="scientific">Escherichia coli</name>
    <dbReference type="NCBI Taxonomy" id="562"/>
    <lineage>
        <taxon>Bacteria</taxon>
        <taxon>Pseudomonadati</taxon>
        <taxon>Pseudomonadota</taxon>
        <taxon>Gammaproteobacteria</taxon>
        <taxon>Enterobacterales</taxon>
        <taxon>Enterobacteriaceae</taxon>
        <taxon>Escherichia</taxon>
    </lineage>
</organism>
<dbReference type="SUPFAM" id="SSF53448">
    <property type="entry name" value="Nucleotide-diphospho-sugar transferases"/>
    <property type="match status" value="1"/>
</dbReference>